<dbReference type="PANTHER" id="PTHR11364:SF27">
    <property type="entry name" value="SULFURTRANSFERASE"/>
    <property type="match status" value="1"/>
</dbReference>
<keyword evidence="5" id="KW-0670">Pyruvate</keyword>
<evidence type="ECO:0000256" key="1">
    <source>
        <dbReference type="ARBA" id="ARBA00022679"/>
    </source>
</evidence>
<dbReference type="SMART" id="SM00450">
    <property type="entry name" value="RHOD"/>
    <property type="match status" value="2"/>
</dbReference>
<dbReference type="GO" id="GO:0004792">
    <property type="term" value="F:thiosulfate-cyanide sulfurtransferase activity"/>
    <property type="evidence" value="ECO:0007669"/>
    <property type="project" value="UniProtKB-EC"/>
</dbReference>
<dbReference type="EC" id="2.8.1.1" evidence="5"/>
<proteinExistence type="predicted"/>
<dbReference type="GO" id="GO:0016784">
    <property type="term" value="F:3-mercaptopyruvate sulfurtransferase activity"/>
    <property type="evidence" value="ECO:0007669"/>
    <property type="project" value="UniProtKB-EC"/>
</dbReference>
<dbReference type="Pfam" id="PF00581">
    <property type="entry name" value="Rhodanese"/>
    <property type="match status" value="1"/>
</dbReference>
<dbReference type="Proteomes" id="UP000567795">
    <property type="component" value="Unassembled WGS sequence"/>
</dbReference>
<dbReference type="InterPro" id="IPR045078">
    <property type="entry name" value="TST/MPST-like"/>
</dbReference>
<dbReference type="RefSeq" id="WP_218903881.1">
    <property type="nucleotide sequence ID" value="NZ_JACBZD010000001.1"/>
</dbReference>
<dbReference type="InterPro" id="IPR036873">
    <property type="entry name" value="Rhodanese-like_dom_sf"/>
</dbReference>
<gene>
    <name evidence="5" type="ORF">FHU37_000074</name>
</gene>
<feature type="region of interest" description="Disordered" evidence="3">
    <location>
        <begin position="245"/>
        <end position="281"/>
    </location>
</feature>
<keyword evidence="2" id="KW-0677">Repeat</keyword>
<evidence type="ECO:0000313" key="6">
    <source>
        <dbReference type="Proteomes" id="UP000567795"/>
    </source>
</evidence>
<evidence type="ECO:0000256" key="3">
    <source>
        <dbReference type="SAM" id="MobiDB-lite"/>
    </source>
</evidence>
<keyword evidence="1 5" id="KW-0808">Transferase</keyword>
<reference evidence="5 6" key="1">
    <citation type="submission" date="2020-07" db="EMBL/GenBank/DDBJ databases">
        <title>Sequencing the genomes of 1000 actinobacteria strains.</title>
        <authorList>
            <person name="Klenk H.-P."/>
        </authorList>
    </citation>
    <scope>NUCLEOTIDE SEQUENCE [LARGE SCALE GENOMIC DNA]</scope>
    <source>
        <strain evidence="5 6">DSM 42178</strain>
    </source>
</reference>
<dbReference type="Gene3D" id="3.40.250.10">
    <property type="entry name" value="Rhodanese-like domain"/>
    <property type="match status" value="2"/>
</dbReference>
<comment type="caution">
    <text evidence="5">The sequence shown here is derived from an EMBL/GenBank/DDBJ whole genome shotgun (WGS) entry which is preliminary data.</text>
</comment>
<evidence type="ECO:0000313" key="5">
    <source>
        <dbReference type="EMBL" id="NYI03131.1"/>
    </source>
</evidence>
<name>A0A852ZWV2_9ACTN</name>
<dbReference type="EMBL" id="JACBZD010000001">
    <property type="protein sequence ID" value="NYI03131.1"/>
    <property type="molecule type" value="Genomic_DNA"/>
</dbReference>
<protein>
    <submittedName>
        <fullName evidence="5">Thiosulfate/3-mercaptopyruvate sulfurtransferase</fullName>
        <ecNumber evidence="5">2.8.1.1</ecNumber>
        <ecNumber evidence="5">2.8.1.2</ecNumber>
    </submittedName>
</protein>
<feature type="domain" description="Rhodanese" evidence="4">
    <location>
        <begin position="168"/>
        <end position="327"/>
    </location>
</feature>
<organism evidence="5 6">
    <name type="scientific">Allostreptomyces psammosilenae</name>
    <dbReference type="NCBI Taxonomy" id="1892865"/>
    <lineage>
        <taxon>Bacteria</taxon>
        <taxon>Bacillati</taxon>
        <taxon>Actinomycetota</taxon>
        <taxon>Actinomycetes</taxon>
        <taxon>Kitasatosporales</taxon>
        <taxon>Streptomycetaceae</taxon>
        <taxon>Allostreptomyces</taxon>
    </lineage>
</organism>
<evidence type="ECO:0000259" key="4">
    <source>
        <dbReference type="PROSITE" id="PS50206"/>
    </source>
</evidence>
<dbReference type="PANTHER" id="PTHR11364">
    <property type="entry name" value="THIOSULFATE SULFERTANSFERASE"/>
    <property type="match status" value="1"/>
</dbReference>
<accession>A0A852ZWV2</accession>
<dbReference type="SUPFAM" id="SSF52821">
    <property type="entry name" value="Rhodanese/Cell cycle control phosphatase"/>
    <property type="match status" value="2"/>
</dbReference>
<feature type="compositionally biased region" description="Low complexity" evidence="3">
    <location>
        <begin position="250"/>
        <end position="261"/>
    </location>
</feature>
<sequence>MQPLISVPELAADLASGVPDRVPVLLDVRWRLGAPPGEGAERHARGHLPGARFVDLDTEVCGPPGSAGRHPLPGAEAFAAAMRRAGVRAGADVVVYDDGGGSAAAARLWWTLRWFGHHSVRVLDGGLAAWEAAGQPLTAEPAPAAEGDFVAVPGGMPVLDADGAARLAAGRGLLLDARAPERYRGEVEPVDPVAGHVPGAINLPAGELLDPMGRVLPPETLVSRFVERVTAAGVPWELTVSAREESASIDAAPRGAGPDAADVARRSGAEPGGARPAPEAEPRVGAYCGSGVFAALEVLALRSAGVPAALYVGSWSEWTASGDRPVATGPERG</sequence>
<dbReference type="EC" id="2.8.1.2" evidence="5"/>
<feature type="domain" description="Rhodanese" evidence="4">
    <location>
        <begin position="19"/>
        <end position="139"/>
    </location>
</feature>
<dbReference type="AlphaFoldDB" id="A0A852ZWV2"/>
<dbReference type="CDD" id="cd01448">
    <property type="entry name" value="TST_Repeat_1"/>
    <property type="match status" value="1"/>
</dbReference>
<evidence type="ECO:0000256" key="2">
    <source>
        <dbReference type="ARBA" id="ARBA00022737"/>
    </source>
</evidence>
<dbReference type="InterPro" id="IPR001763">
    <property type="entry name" value="Rhodanese-like_dom"/>
</dbReference>
<keyword evidence="6" id="KW-1185">Reference proteome</keyword>
<dbReference type="PROSITE" id="PS50206">
    <property type="entry name" value="RHODANESE_3"/>
    <property type="match status" value="2"/>
</dbReference>